<evidence type="ECO:0000256" key="5">
    <source>
        <dbReference type="ARBA" id="ARBA00023242"/>
    </source>
</evidence>
<dbReference type="Proteomes" id="UP001220324">
    <property type="component" value="Unassembled WGS sequence"/>
</dbReference>
<keyword evidence="2" id="KW-0805">Transcription regulation</keyword>
<proteinExistence type="predicted"/>
<reference evidence="6 7" key="1">
    <citation type="journal article" date="2023" name="IMA Fungus">
        <title>Comparative genomic study of the Penicillium genus elucidates a diverse pangenome and 15 lateral gene transfer events.</title>
        <authorList>
            <person name="Petersen C."/>
            <person name="Sorensen T."/>
            <person name="Nielsen M.R."/>
            <person name="Sondergaard T.E."/>
            <person name="Sorensen J.L."/>
            <person name="Fitzpatrick D.A."/>
            <person name="Frisvad J.C."/>
            <person name="Nielsen K.L."/>
        </authorList>
    </citation>
    <scope>NUCLEOTIDE SEQUENCE [LARGE SCALE GENOMIC DNA]</scope>
    <source>
        <strain evidence="6 7">IBT 35679</strain>
    </source>
</reference>
<dbReference type="AlphaFoldDB" id="A0AAD6GFB0"/>
<keyword evidence="4" id="KW-0804">Transcription</keyword>
<dbReference type="EMBL" id="JAQIZZ010000005">
    <property type="protein sequence ID" value="KAJ5540603.1"/>
    <property type="molecule type" value="Genomic_DNA"/>
</dbReference>
<dbReference type="GO" id="GO:0000981">
    <property type="term" value="F:DNA-binding transcription factor activity, RNA polymerase II-specific"/>
    <property type="evidence" value="ECO:0007669"/>
    <property type="project" value="InterPro"/>
</dbReference>
<evidence type="ECO:0000313" key="6">
    <source>
        <dbReference type="EMBL" id="KAJ5540603.1"/>
    </source>
</evidence>
<dbReference type="GO" id="GO:0008270">
    <property type="term" value="F:zinc ion binding"/>
    <property type="evidence" value="ECO:0007669"/>
    <property type="project" value="InterPro"/>
</dbReference>
<evidence type="ECO:0008006" key="8">
    <source>
        <dbReference type="Google" id="ProtNLM"/>
    </source>
</evidence>
<dbReference type="CDD" id="cd12148">
    <property type="entry name" value="fungal_TF_MHR"/>
    <property type="match status" value="1"/>
</dbReference>
<dbReference type="InterPro" id="IPR036864">
    <property type="entry name" value="Zn2-C6_fun-type_DNA-bd_sf"/>
</dbReference>
<organism evidence="6 7">
    <name type="scientific">Penicillium frequentans</name>
    <dbReference type="NCBI Taxonomy" id="3151616"/>
    <lineage>
        <taxon>Eukaryota</taxon>
        <taxon>Fungi</taxon>
        <taxon>Dikarya</taxon>
        <taxon>Ascomycota</taxon>
        <taxon>Pezizomycotina</taxon>
        <taxon>Eurotiomycetes</taxon>
        <taxon>Eurotiomycetidae</taxon>
        <taxon>Eurotiales</taxon>
        <taxon>Aspergillaceae</taxon>
        <taxon>Penicillium</taxon>
    </lineage>
</organism>
<dbReference type="GO" id="GO:0005634">
    <property type="term" value="C:nucleus"/>
    <property type="evidence" value="ECO:0007669"/>
    <property type="project" value="UniProtKB-SubCell"/>
</dbReference>
<evidence type="ECO:0000256" key="2">
    <source>
        <dbReference type="ARBA" id="ARBA00023015"/>
    </source>
</evidence>
<keyword evidence="3" id="KW-0238">DNA-binding</keyword>
<keyword evidence="7" id="KW-1185">Reference proteome</keyword>
<dbReference type="PANTHER" id="PTHR31845">
    <property type="entry name" value="FINGER DOMAIN PROTEIN, PUTATIVE-RELATED"/>
    <property type="match status" value="1"/>
</dbReference>
<dbReference type="SUPFAM" id="SSF57701">
    <property type="entry name" value="Zn2/Cys6 DNA-binding domain"/>
    <property type="match status" value="1"/>
</dbReference>
<dbReference type="InterPro" id="IPR051089">
    <property type="entry name" value="prtT"/>
</dbReference>
<gene>
    <name evidence="6" type="ORF">N7494_005679</name>
</gene>
<keyword evidence="5" id="KW-0539">Nucleus</keyword>
<name>A0AAD6GFB0_9EURO</name>
<evidence type="ECO:0000313" key="7">
    <source>
        <dbReference type="Proteomes" id="UP001220324"/>
    </source>
</evidence>
<evidence type="ECO:0000256" key="3">
    <source>
        <dbReference type="ARBA" id="ARBA00023125"/>
    </source>
</evidence>
<dbReference type="PANTHER" id="PTHR31845:SF37">
    <property type="entry name" value="TRANSCRIPTION FACTOR DOMAIN-CONTAINING PROTEIN"/>
    <property type="match status" value="1"/>
</dbReference>
<evidence type="ECO:0000256" key="1">
    <source>
        <dbReference type="ARBA" id="ARBA00004123"/>
    </source>
</evidence>
<comment type="subcellular location">
    <subcellularLocation>
        <location evidence="1">Nucleus</location>
    </subcellularLocation>
</comment>
<dbReference type="Gene3D" id="4.10.240.10">
    <property type="entry name" value="Zn(2)-C6 fungal-type DNA-binding domain"/>
    <property type="match status" value="1"/>
</dbReference>
<comment type="caution">
    <text evidence="6">The sequence shown here is derived from an EMBL/GenBank/DDBJ whole genome shotgun (WGS) entry which is preliminary data.</text>
</comment>
<sequence>MPESDRVKTCENCVRAKIRCAHTPDSLSCDRCRRLKKECYFRPSRPRGHHKKRTTRIEALEDKIDQIMEQINPRPDRIYPTPKSNDGSDYSNRVCDVIGKGLVSNELANILLDNYREAMQYFPFVMLPGRMTVKELRTEKPFILLCIFVITSFRDTTLQQALEDVLKSYIGDVILHSPHDNHPNALETFQGLLIVLSGSRQLYQLCRFSSYIHIALSIMNDARMDRPPKYRVATRIDIEGESDQTGSASIPGSVSIADESRALIGCFLLNSTHAIIMQKTCTLPWSPFIESCAATLSAKCEYPTDRYMIYYVQLQHMLERMNLLTTKSIEGHPDVELQLQSFRAEVEEYKNQLPIPPTCDLLIATQYQTLELQLCQISLLDNKHTSTPGDGFVLVSRIDTLCHGLAAAKRFVDFYFTLPPTIEKSYSILNWLQTGFIVAAACKLVIVSLDSSLRYNVQVEELREALELPKVLQFYVQRLHEVAKTCKDGEFAHYQNWLLAASVWFEKTYRAASMEVSSNAGAELSVEGLDFFGF</sequence>
<accession>A0AAD6GFB0</accession>
<dbReference type="GO" id="GO:0000976">
    <property type="term" value="F:transcription cis-regulatory region binding"/>
    <property type="evidence" value="ECO:0007669"/>
    <property type="project" value="TreeGrafter"/>
</dbReference>
<protein>
    <recommendedName>
        <fullName evidence="8">Zn(2)-C6 fungal-type domain-containing protein</fullName>
    </recommendedName>
</protein>
<evidence type="ECO:0000256" key="4">
    <source>
        <dbReference type="ARBA" id="ARBA00023163"/>
    </source>
</evidence>